<dbReference type="EMBL" id="JAUEPN010000004">
    <property type="protein sequence ID" value="KAK3296369.1"/>
    <property type="molecule type" value="Genomic_DNA"/>
</dbReference>
<name>A0AAE0HHE7_9PEZI</name>
<reference evidence="1" key="1">
    <citation type="journal article" date="2023" name="Mol. Phylogenet. Evol.">
        <title>Genome-scale phylogeny and comparative genomics of the fungal order Sordariales.</title>
        <authorList>
            <person name="Hensen N."/>
            <person name="Bonometti L."/>
            <person name="Westerberg I."/>
            <person name="Brannstrom I.O."/>
            <person name="Guillou S."/>
            <person name="Cros-Aarteil S."/>
            <person name="Calhoun S."/>
            <person name="Haridas S."/>
            <person name="Kuo A."/>
            <person name="Mondo S."/>
            <person name="Pangilinan J."/>
            <person name="Riley R."/>
            <person name="LaButti K."/>
            <person name="Andreopoulos B."/>
            <person name="Lipzen A."/>
            <person name="Chen C."/>
            <person name="Yan M."/>
            <person name="Daum C."/>
            <person name="Ng V."/>
            <person name="Clum A."/>
            <person name="Steindorff A."/>
            <person name="Ohm R.A."/>
            <person name="Martin F."/>
            <person name="Silar P."/>
            <person name="Natvig D.O."/>
            <person name="Lalanne C."/>
            <person name="Gautier V."/>
            <person name="Ament-Velasquez S.L."/>
            <person name="Kruys A."/>
            <person name="Hutchinson M.I."/>
            <person name="Powell A.J."/>
            <person name="Barry K."/>
            <person name="Miller A.N."/>
            <person name="Grigoriev I.V."/>
            <person name="Debuchy R."/>
            <person name="Gladieux P."/>
            <person name="Hiltunen Thoren M."/>
            <person name="Johannesson H."/>
        </authorList>
    </citation>
    <scope>NUCLEOTIDE SEQUENCE</scope>
    <source>
        <strain evidence="1">CBS 168.71</strain>
    </source>
</reference>
<proteinExistence type="predicted"/>
<dbReference type="RefSeq" id="XP_062659883.1">
    <property type="nucleotide sequence ID" value="XM_062806662.1"/>
</dbReference>
<organism evidence="1 2">
    <name type="scientific">Chaetomium fimeti</name>
    <dbReference type="NCBI Taxonomy" id="1854472"/>
    <lineage>
        <taxon>Eukaryota</taxon>
        <taxon>Fungi</taxon>
        <taxon>Dikarya</taxon>
        <taxon>Ascomycota</taxon>
        <taxon>Pezizomycotina</taxon>
        <taxon>Sordariomycetes</taxon>
        <taxon>Sordariomycetidae</taxon>
        <taxon>Sordariales</taxon>
        <taxon>Chaetomiaceae</taxon>
        <taxon>Chaetomium</taxon>
    </lineage>
</organism>
<evidence type="ECO:0000313" key="1">
    <source>
        <dbReference type="EMBL" id="KAK3296369.1"/>
    </source>
</evidence>
<evidence type="ECO:0000313" key="2">
    <source>
        <dbReference type="Proteomes" id="UP001278766"/>
    </source>
</evidence>
<gene>
    <name evidence="1" type="ORF">B0H64DRAFT_442686</name>
</gene>
<sequence length="90" mass="10174">MKSAAPWRSSEIQMIDNPPRDVVYACEDITLDQNITMSDLDGWNPWVDSESSCDTGLYANLTEADERPHWVAHCDANADYHGIDVNDFKV</sequence>
<keyword evidence="2" id="KW-1185">Reference proteome</keyword>
<dbReference type="GeneID" id="87843610"/>
<dbReference type="Proteomes" id="UP001278766">
    <property type="component" value="Unassembled WGS sequence"/>
</dbReference>
<reference evidence="1" key="2">
    <citation type="submission" date="2023-06" db="EMBL/GenBank/DDBJ databases">
        <authorList>
            <consortium name="Lawrence Berkeley National Laboratory"/>
            <person name="Haridas S."/>
            <person name="Hensen N."/>
            <person name="Bonometti L."/>
            <person name="Westerberg I."/>
            <person name="Brannstrom I.O."/>
            <person name="Guillou S."/>
            <person name="Cros-Aarteil S."/>
            <person name="Calhoun S."/>
            <person name="Kuo A."/>
            <person name="Mondo S."/>
            <person name="Pangilinan J."/>
            <person name="Riley R."/>
            <person name="Labutti K."/>
            <person name="Andreopoulos B."/>
            <person name="Lipzen A."/>
            <person name="Chen C."/>
            <person name="Yanf M."/>
            <person name="Daum C."/>
            <person name="Ng V."/>
            <person name="Clum A."/>
            <person name="Steindorff A."/>
            <person name="Ohm R."/>
            <person name="Martin F."/>
            <person name="Silar P."/>
            <person name="Natvig D."/>
            <person name="Lalanne C."/>
            <person name="Gautier V."/>
            <person name="Ament-Velasquez S.L."/>
            <person name="Kruys A."/>
            <person name="Hutchinson M.I."/>
            <person name="Powell A.J."/>
            <person name="Barry K."/>
            <person name="Miller A.N."/>
            <person name="Grigoriev I.V."/>
            <person name="Debuchy R."/>
            <person name="Gladieux P."/>
            <person name="Thoren M.H."/>
            <person name="Johannesson H."/>
        </authorList>
    </citation>
    <scope>NUCLEOTIDE SEQUENCE</scope>
    <source>
        <strain evidence="1">CBS 168.71</strain>
    </source>
</reference>
<protein>
    <submittedName>
        <fullName evidence="1">Uncharacterized protein</fullName>
    </submittedName>
</protein>
<comment type="caution">
    <text evidence="1">The sequence shown here is derived from an EMBL/GenBank/DDBJ whole genome shotgun (WGS) entry which is preliminary data.</text>
</comment>
<dbReference type="AlphaFoldDB" id="A0AAE0HHE7"/>
<accession>A0AAE0HHE7</accession>